<dbReference type="InterPro" id="IPR036188">
    <property type="entry name" value="FAD/NAD-bd_sf"/>
</dbReference>
<keyword evidence="2" id="KW-0285">Flavoprotein</keyword>
<evidence type="ECO:0000256" key="5">
    <source>
        <dbReference type="ARBA" id="ARBA00023002"/>
    </source>
</evidence>
<name>A0AAD3CJW6_9STRA</name>
<reference evidence="7 8" key="1">
    <citation type="journal article" date="2021" name="Sci. Rep.">
        <title>The genome of the diatom Chaetoceros tenuissimus carries an ancient integrated fragment of an extant virus.</title>
        <authorList>
            <person name="Hongo Y."/>
            <person name="Kimura K."/>
            <person name="Takaki Y."/>
            <person name="Yoshida Y."/>
            <person name="Baba S."/>
            <person name="Kobayashi G."/>
            <person name="Nagasaki K."/>
            <person name="Hano T."/>
            <person name="Tomaru Y."/>
        </authorList>
    </citation>
    <scope>NUCLEOTIDE SEQUENCE [LARGE SCALE GENOMIC DNA]</scope>
    <source>
        <strain evidence="7 8">NIES-3715</strain>
    </source>
</reference>
<dbReference type="InterPro" id="IPR050346">
    <property type="entry name" value="FMO-like"/>
</dbReference>
<comment type="similarity">
    <text evidence="1">Belongs to the FMO family.</text>
</comment>
<organism evidence="7 8">
    <name type="scientific">Chaetoceros tenuissimus</name>
    <dbReference type="NCBI Taxonomy" id="426638"/>
    <lineage>
        <taxon>Eukaryota</taxon>
        <taxon>Sar</taxon>
        <taxon>Stramenopiles</taxon>
        <taxon>Ochrophyta</taxon>
        <taxon>Bacillariophyta</taxon>
        <taxon>Coscinodiscophyceae</taxon>
        <taxon>Chaetocerotophycidae</taxon>
        <taxon>Chaetocerotales</taxon>
        <taxon>Chaetocerotaceae</taxon>
        <taxon>Chaetoceros</taxon>
    </lineage>
</organism>
<evidence type="ECO:0008006" key="9">
    <source>
        <dbReference type="Google" id="ProtNLM"/>
    </source>
</evidence>
<proteinExistence type="inferred from homology"/>
<dbReference type="Pfam" id="PF00743">
    <property type="entry name" value="FMO-like"/>
    <property type="match status" value="1"/>
</dbReference>
<dbReference type="PANTHER" id="PTHR23023">
    <property type="entry name" value="DIMETHYLANILINE MONOOXYGENASE"/>
    <property type="match status" value="1"/>
</dbReference>
<evidence type="ECO:0000256" key="1">
    <source>
        <dbReference type="ARBA" id="ARBA00009183"/>
    </source>
</evidence>
<accession>A0AAD3CJW6</accession>
<keyword evidence="3" id="KW-0274">FAD</keyword>
<dbReference type="InterPro" id="IPR020946">
    <property type="entry name" value="Flavin_mOase-like"/>
</dbReference>
<dbReference type="GO" id="GO:0004499">
    <property type="term" value="F:N,N-dimethylaniline monooxygenase activity"/>
    <property type="evidence" value="ECO:0007669"/>
    <property type="project" value="InterPro"/>
</dbReference>
<keyword evidence="6" id="KW-1133">Transmembrane helix</keyword>
<dbReference type="Gene3D" id="3.50.50.60">
    <property type="entry name" value="FAD/NAD(P)-binding domain"/>
    <property type="match status" value="1"/>
</dbReference>
<keyword evidence="8" id="KW-1185">Reference proteome</keyword>
<evidence type="ECO:0000313" key="8">
    <source>
        <dbReference type="Proteomes" id="UP001054902"/>
    </source>
</evidence>
<evidence type="ECO:0000313" key="7">
    <source>
        <dbReference type="EMBL" id="GFH46465.1"/>
    </source>
</evidence>
<gene>
    <name evidence="7" type="ORF">CTEN210_02939</name>
</gene>
<sequence length="623" mass="70433">MNEAPKRKKAVVIGAGASGLVTAKYLLESTDPLFEVTVLEAQPKPSKSGLGVGGTFINKVYDGTRLVSSKYITAFSDFRMVPTEQADCCHPITHTNHPTAKDYVKYLEAYSEKFHVSKCFKFGCKVISLKTNELDKDSSDGDVDENGYIVQYQQTINNETEVITEHYDVCAVCSGLHNVPNIPQNIVSLETSFKGSILHSSEYKDSSIFDNKRVLILGSGETAMDIALRAIQNPNSKSVALNVRRGFLSIPHNLAEDRPLDVFITNLFEHSYEHPWVHALRLRWILSTIVIRFFLFLTGSSVGFNQWVCETTPVKRGYHIINKSHGAMSHLNVPIKSKSLIGRFWMKVYGEEGLRPIESFHKTSVVGVENDGKTIRFDDGRTYEADLIIMATGYKQSFPFLDEKIQAEYRQEAMDGELPKESSQLLNPQSSNYNLREDYLPSQHFITGKKRPRLGFIGFVRPNVGAIPPMSELQVMWWLCRMKTKVNLLKRDPKVPPSYMVLGAKYQYGVDYGNYMHRVSEDIGAAPSLVTLWKISGFKGLFTYSMGQSHIPLFRLEGPFASNLCWSITSNELWQVCLNRGFAENFGLVSICVISLWMNLAACGLELLWCCITFRKPKFFVRY</sequence>
<keyword evidence="4" id="KW-0521">NADP</keyword>
<evidence type="ECO:0000256" key="6">
    <source>
        <dbReference type="SAM" id="Phobius"/>
    </source>
</evidence>
<keyword evidence="6" id="KW-0472">Membrane</keyword>
<dbReference type="Proteomes" id="UP001054902">
    <property type="component" value="Unassembled WGS sequence"/>
</dbReference>
<comment type="caution">
    <text evidence="7">The sequence shown here is derived from an EMBL/GenBank/DDBJ whole genome shotgun (WGS) entry which is preliminary data.</text>
</comment>
<dbReference type="EMBL" id="BLLK01000022">
    <property type="protein sequence ID" value="GFH46465.1"/>
    <property type="molecule type" value="Genomic_DNA"/>
</dbReference>
<dbReference type="PIRSF" id="PIRSF000332">
    <property type="entry name" value="FMO"/>
    <property type="match status" value="1"/>
</dbReference>
<keyword evidence="6" id="KW-0812">Transmembrane</keyword>
<evidence type="ECO:0000256" key="3">
    <source>
        <dbReference type="ARBA" id="ARBA00022827"/>
    </source>
</evidence>
<dbReference type="GO" id="GO:0050661">
    <property type="term" value="F:NADP binding"/>
    <property type="evidence" value="ECO:0007669"/>
    <property type="project" value="InterPro"/>
</dbReference>
<evidence type="ECO:0000256" key="2">
    <source>
        <dbReference type="ARBA" id="ARBA00022630"/>
    </source>
</evidence>
<dbReference type="SUPFAM" id="SSF51905">
    <property type="entry name" value="FAD/NAD(P)-binding domain"/>
    <property type="match status" value="3"/>
</dbReference>
<feature type="transmembrane region" description="Helical" evidence="6">
    <location>
        <begin position="586"/>
        <end position="612"/>
    </location>
</feature>
<protein>
    <recommendedName>
        <fullName evidence="9">Flavin-containing monooxygenase</fullName>
    </recommendedName>
</protein>
<evidence type="ECO:0000256" key="4">
    <source>
        <dbReference type="ARBA" id="ARBA00022857"/>
    </source>
</evidence>
<dbReference type="AlphaFoldDB" id="A0AAD3CJW6"/>
<dbReference type="InterPro" id="IPR000960">
    <property type="entry name" value="Flavin_mOase"/>
</dbReference>
<dbReference type="GO" id="GO:0050660">
    <property type="term" value="F:flavin adenine dinucleotide binding"/>
    <property type="evidence" value="ECO:0007669"/>
    <property type="project" value="InterPro"/>
</dbReference>
<keyword evidence="5" id="KW-0560">Oxidoreductase</keyword>